<accession>A0A2V0NRM0</accession>
<proteinExistence type="predicted"/>
<feature type="compositionally biased region" description="Gly residues" evidence="1">
    <location>
        <begin position="1"/>
        <end position="31"/>
    </location>
</feature>
<feature type="compositionally biased region" description="Low complexity" evidence="1">
    <location>
        <begin position="723"/>
        <end position="736"/>
    </location>
</feature>
<feature type="compositionally biased region" description="Polar residues" evidence="1">
    <location>
        <begin position="388"/>
        <end position="406"/>
    </location>
</feature>
<protein>
    <submittedName>
        <fullName evidence="2">Uncharacterized protein</fullName>
    </submittedName>
</protein>
<comment type="caution">
    <text evidence="2">The sequence shown here is derived from an EMBL/GenBank/DDBJ whole genome shotgun (WGS) entry which is preliminary data.</text>
</comment>
<feature type="region of interest" description="Disordered" evidence="1">
    <location>
        <begin position="366"/>
        <end position="411"/>
    </location>
</feature>
<name>A0A2V0NRM0_9CHLO</name>
<feature type="compositionally biased region" description="Low complexity" evidence="1">
    <location>
        <begin position="32"/>
        <end position="44"/>
    </location>
</feature>
<keyword evidence="3" id="KW-1185">Reference proteome</keyword>
<organism evidence="2 3">
    <name type="scientific">Raphidocelis subcapitata</name>
    <dbReference type="NCBI Taxonomy" id="307507"/>
    <lineage>
        <taxon>Eukaryota</taxon>
        <taxon>Viridiplantae</taxon>
        <taxon>Chlorophyta</taxon>
        <taxon>core chlorophytes</taxon>
        <taxon>Chlorophyceae</taxon>
        <taxon>CS clade</taxon>
        <taxon>Sphaeropleales</taxon>
        <taxon>Selenastraceae</taxon>
        <taxon>Raphidocelis</taxon>
    </lineage>
</organism>
<feature type="region of interest" description="Disordered" evidence="1">
    <location>
        <begin position="437"/>
        <end position="460"/>
    </location>
</feature>
<dbReference type="InParanoid" id="A0A2V0NRM0"/>
<evidence type="ECO:0000313" key="3">
    <source>
        <dbReference type="Proteomes" id="UP000247498"/>
    </source>
</evidence>
<feature type="compositionally biased region" description="Pro residues" evidence="1">
    <location>
        <begin position="753"/>
        <end position="762"/>
    </location>
</feature>
<dbReference type="AlphaFoldDB" id="A0A2V0NRM0"/>
<dbReference type="Proteomes" id="UP000247498">
    <property type="component" value="Unassembled WGS sequence"/>
</dbReference>
<feature type="compositionally biased region" description="Gly residues" evidence="1">
    <location>
        <begin position="162"/>
        <end position="171"/>
    </location>
</feature>
<feature type="region of interest" description="Disordered" evidence="1">
    <location>
        <begin position="83"/>
        <end position="173"/>
    </location>
</feature>
<feature type="region of interest" description="Disordered" evidence="1">
    <location>
        <begin position="723"/>
        <end position="787"/>
    </location>
</feature>
<dbReference type="EMBL" id="BDRX01000016">
    <property type="protein sequence ID" value="GBF90318.1"/>
    <property type="molecule type" value="Genomic_DNA"/>
</dbReference>
<feature type="region of interest" description="Disordered" evidence="1">
    <location>
        <begin position="266"/>
        <end position="294"/>
    </location>
</feature>
<reference evidence="2 3" key="1">
    <citation type="journal article" date="2018" name="Sci. Rep.">
        <title>Raphidocelis subcapitata (=Pseudokirchneriella subcapitata) provides an insight into genome evolution and environmental adaptations in the Sphaeropleales.</title>
        <authorList>
            <person name="Suzuki S."/>
            <person name="Yamaguchi H."/>
            <person name="Nakajima N."/>
            <person name="Kawachi M."/>
        </authorList>
    </citation>
    <scope>NUCLEOTIDE SEQUENCE [LARGE SCALE GENOMIC DNA]</scope>
    <source>
        <strain evidence="2 3">NIES-35</strain>
    </source>
</reference>
<feature type="compositionally biased region" description="Low complexity" evidence="1">
    <location>
        <begin position="763"/>
        <end position="787"/>
    </location>
</feature>
<sequence>MPGRPGSSGGAGAGAGAGAAGGGGGGGGGGAAAAASASAAACAANTADRPSQALLQEAAALARAAGLTYRPGSAVAAIEAVAARHAQGAEPGPRSPAPPQRPRTAAQPQRPRRTAGRARPSSAGLGPACVVRWSADDAPPPPPPPPPPPQPPAPAAAVDGAGRAGGCGGGDAAAAGLPPGSALIIGADPGSADERRRFPHFHAHVAKLGGGLLASGPAASAALSVDAVRWGWPARGATAAAAAADDPHRTGRRRPHSAAAAAAAAVVRGPAADGPPARASRRRPQSAAAAGCSGAGGWPAVGCASVFGPQPQPRPVRLREPPVPSWLVPRVVEPLGAGTNGTAGLEAAEGGSGGGGSGVVNAAATAARESGKGPATAGASEARPWTASGGSSWAAQQHRPSTTSSVAARPSCPASGIAAGTGGWGWAADGTGAAAAAAAVRRRRPPSPPQAGGASDAEAEWPAVRLSASAGSGGQHPRLEGLALWARLPLPGREPVGREGLRDIASALEAVLAEAGAPAPPLRAPCDAAAPWSAAEQASALVRPELLVWDRLLSELARQASVECAPRGALLARALGRVQGLLADALRCCDAVWRGAGEGRAEAARLRAELSEARASEAAADNAATRRALAASQRDLESLTERMRRGRWSAISSEVDAARARLGARFEAELAAAAGAARRRGAAALAELREAAVAAAARACGADAAAGIEAELAELEGQLLGEAASPGGPAAASDGAETARSDSNAAAGTEPAVLPPQPPDAAPGPASQQQQQPHPQPHPHQQSSVED</sequence>
<feature type="region of interest" description="Disordered" evidence="1">
    <location>
        <begin position="1"/>
        <end position="50"/>
    </location>
</feature>
<gene>
    <name evidence="2" type="ORF">Rsub_02424</name>
</gene>
<evidence type="ECO:0000313" key="2">
    <source>
        <dbReference type="EMBL" id="GBF90318.1"/>
    </source>
</evidence>
<evidence type="ECO:0000256" key="1">
    <source>
        <dbReference type="SAM" id="MobiDB-lite"/>
    </source>
</evidence>
<feature type="compositionally biased region" description="Low complexity" evidence="1">
    <location>
        <begin position="266"/>
        <end position="278"/>
    </location>
</feature>
<feature type="compositionally biased region" description="Pro residues" evidence="1">
    <location>
        <begin position="138"/>
        <end position="154"/>
    </location>
</feature>